<protein>
    <submittedName>
        <fullName evidence="1">Uncharacterized protein</fullName>
    </submittedName>
</protein>
<evidence type="ECO:0000313" key="1">
    <source>
        <dbReference type="EMBL" id="MPM46784.1"/>
    </source>
</evidence>
<sequence>MNFHCQTALPGNHIAIIERFNESQLVFFCIAMGSFIRLVESISDQFDFNIILSEITDLVNFLGRGCRWHEDGRFDTQMVAGIGYSLGMIAGGGTDYPGLSFGFAQLRNGIISTPQFEGADDLKVLPLQKDVGMILLR</sequence>
<dbReference type="AlphaFoldDB" id="A0A645AAS3"/>
<reference evidence="1" key="1">
    <citation type="submission" date="2019-08" db="EMBL/GenBank/DDBJ databases">
        <authorList>
            <person name="Kucharzyk K."/>
            <person name="Murdoch R.W."/>
            <person name="Higgins S."/>
            <person name="Loffler F."/>
        </authorList>
    </citation>
    <scope>NUCLEOTIDE SEQUENCE</scope>
</reference>
<organism evidence="1">
    <name type="scientific">bioreactor metagenome</name>
    <dbReference type="NCBI Taxonomy" id="1076179"/>
    <lineage>
        <taxon>unclassified sequences</taxon>
        <taxon>metagenomes</taxon>
        <taxon>ecological metagenomes</taxon>
    </lineage>
</organism>
<dbReference type="EMBL" id="VSSQ01011414">
    <property type="protein sequence ID" value="MPM46784.1"/>
    <property type="molecule type" value="Genomic_DNA"/>
</dbReference>
<proteinExistence type="predicted"/>
<comment type="caution">
    <text evidence="1">The sequence shown here is derived from an EMBL/GenBank/DDBJ whole genome shotgun (WGS) entry which is preliminary data.</text>
</comment>
<accession>A0A645AAS3</accession>
<gene>
    <name evidence="1" type="ORF">SDC9_93490</name>
</gene>
<name>A0A645AAS3_9ZZZZ</name>